<accession>A0AAD9PFV6</accession>
<dbReference type="PRINTS" id="PR00401">
    <property type="entry name" value="SH2DOMAIN"/>
</dbReference>
<dbReference type="Proteomes" id="UP001209878">
    <property type="component" value="Unassembled WGS sequence"/>
</dbReference>
<dbReference type="Gene3D" id="3.30.505.10">
    <property type="entry name" value="SH2 domain"/>
    <property type="match status" value="2"/>
</dbReference>
<evidence type="ECO:0000256" key="4">
    <source>
        <dbReference type="ARBA" id="ARBA00022999"/>
    </source>
</evidence>
<dbReference type="PRINTS" id="PR00700">
    <property type="entry name" value="PRTYPHPHTASE"/>
</dbReference>
<dbReference type="EMBL" id="JAODUO010000006">
    <property type="protein sequence ID" value="KAK2193787.1"/>
    <property type="molecule type" value="Genomic_DNA"/>
</dbReference>
<dbReference type="InterPro" id="IPR003595">
    <property type="entry name" value="Tyr_Pase_cat"/>
</dbReference>
<name>A0AAD9PFV6_RIDPI</name>
<evidence type="ECO:0000256" key="1">
    <source>
        <dbReference type="ARBA" id="ARBA00013064"/>
    </source>
</evidence>
<evidence type="ECO:0000256" key="6">
    <source>
        <dbReference type="PROSITE-ProRule" id="PRU00191"/>
    </source>
</evidence>
<dbReference type="AlphaFoldDB" id="A0AAD9PFV6"/>
<dbReference type="PANTHER" id="PTHR46257">
    <property type="entry name" value="TYROSINE-PROTEIN PHOSPHATASE CORKSCREW"/>
    <property type="match status" value="1"/>
</dbReference>
<dbReference type="SMART" id="SM00404">
    <property type="entry name" value="PTPc_motif"/>
    <property type="match status" value="1"/>
</dbReference>
<dbReference type="InterPro" id="IPR052123">
    <property type="entry name" value="Non-rcpt_Tyr_Phosphatase"/>
</dbReference>
<dbReference type="EC" id="3.1.3.48" evidence="1"/>
<dbReference type="GO" id="GO:0000278">
    <property type="term" value="P:mitotic cell cycle"/>
    <property type="evidence" value="ECO:0007669"/>
    <property type="project" value="TreeGrafter"/>
</dbReference>
<dbReference type="SMART" id="SM00194">
    <property type="entry name" value="PTPc"/>
    <property type="match status" value="1"/>
</dbReference>
<dbReference type="Gene3D" id="3.90.190.10">
    <property type="entry name" value="Protein tyrosine phosphatase superfamily"/>
    <property type="match status" value="1"/>
</dbReference>
<keyword evidence="3" id="KW-0904">Protein phosphatase</keyword>
<dbReference type="PROSITE" id="PS50055">
    <property type="entry name" value="TYR_PHOSPHATASE_PTP"/>
    <property type="match status" value="1"/>
</dbReference>
<dbReference type="GO" id="GO:0004726">
    <property type="term" value="F:non-membrane spanning protein tyrosine phosphatase activity"/>
    <property type="evidence" value="ECO:0007669"/>
    <property type="project" value="TreeGrafter"/>
</dbReference>
<dbReference type="PROSITE" id="PS50056">
    <property type="entry name" value="TYR_PHOSPHATASE_2"/>
    <property type="match status" value="1"/>
</dbReference>
<dbReference type="GO" id="GO:0035556">
    <property type="term" value="P:intracellular signal transduction"/>
    <property type="evidence" value="ECO:0007669"/>
    <property type="project" value="TreeGrafter"/>
</dbReference>
<evidence type="ECO:0000256" key="2">
    <source>
        <dbReference type="ARBA" id="ARBA00022801"/>
    </source>
</evidence>
<gene>
    <name evidence="10" type="ORF">NP493_5g04009</name>
</gene>
<comment type="caution">
    <text evidence="10">The sequence shown here is derived from an EMBL/GenBank/DDBJ whole genome shotgun (WGS) entry which is preliminary data.</text>
</comment>
<dbReference type="InterPro" id="IPR036860">
    <property type="entry name" value="SH2_dom_sf"/>
</dbReference>
<dbReference type="GO" id="GO:0005737">
    <property type="term" value="C:cytoplasm"/>
    <property type="evidence" value="ECO:0007669"/>
    <property type="project" value="TreeGrafter"/>
</dbReference>
<evidence type="ECO:0000256" key="5">
    <source>
        <dbReference type="ARBA" id="ARBA00051722"/>
    </source>
</evidence>
<keyword evidence="11" id="KW-1185">Reference proteome</keyword>
<sequence>MLTEQGTDGSFLVRPSNSQPGDFTLSVRQGDSVVHVSIQNTGDYLDLHGGEQFATLVELVECYYKKGGVMKQKGGKNLYLKHPLSSADPTTERWYHGLLPGRDAEMMLLASRSDGSYLVRGSRSKPGDFVLSVRTGKEVSHVMIECKDDKYRIGDYERFDTLADLVEHYKEHGVKQVNGSVIKLIAPLKATHITASGIDERIKDLQKSGSAKGAKKSNKGFREEFAMLQQQVMTGLDDMKNGISRQNTAKNRYKNILPFDFNRVVLTEGDPNVPRSDYINASIIRNRELPDSKRYYIATQGCLETTVADFWRMIWQQNSRIVVMTTKLIEMGRKKCVMYWPLLDSSHEIELYTGKLTIINISERHAEHYDVRELGVSFRSNDPHRSPEPTRKIYHFHFQGWPDHGVPSDPGCVLGFLQDIDGIHESIPGAGPIVLHCSAGIGRTGTVLVIDMILQQIKQQGLDCEIDVQKMTLMVRAQRSGMVQTEAQYRFIYMAVRHYIDTTLRRMQTGQRGHANDGAAVYQNIDIGQTNAAVYQNIEVVKTNDRPRIAPRKH</sequence>
<evidence type="ECO:0000313" key="10">
    <source>
        <dbReference type="EMBL" id="KAK2193787.1"/>
    </source>
</evidence>
<dbReference type="FunFam" id="3.90.190.10:FF:000102">
    <property type="entry name" value="Receptor-type tyrosine-protein phosphatase"/>
    <property type="match status" value="1"/>
</dbReference>
<dbReference type="GO" id="GO:0001784">
    <property type="term" value="F:phosphotyrosine residue binding"/>
    <property type="evidence" value="ECO:0007669"/>
    <property type="project" value="TreeGrafter"/>
</dbReference>
<dbReference type="InterPro" id="IPR000387">
    <property type="entry name" value="Tyr_Pase_dom"/>
</dbReference>
<dbReference type="PANTHER" id="PTHR46257:SF3">
    <property type="entry name" value="TYROSINE-PROTEIN PHOSPHATASE CORKSCREW"/>
    <property type="match status" value="1"/>
</dbReference>
<dbReference type="Pfam" id="PF00102">
    <property type="entry name" value="Y_phosphatase"/>
    <property type="match status" value="1"/>
</dbReference>
<evidence type="ECO:0000313" key="11">
    <source>
        <dbReference type="Proteomes" id="UP001209878"/>
    </source>
</evidence>
<dbReference type="PROSITE" id="PS50001">
    <property type="entry name" value="SH2"/>
    <property type="match status" value="2"/>
</dbReference>
<dbReference type="InterPro" id="IPR000980">
    <property type="entry name" value="SH2"/>
</dbReference>
<reference evidence="10" key="1">
    <citation type="journal article" date="2023" name="Mol. Biol. Evol.">
        <title>Third-Generation Sequencing Reveals the Adaptive Role of the Epigenome in Three Deep-Sea Polychaetes.</title>
        <authorList>
            <person name="Perez M."/>
            <person name="Aroh O."/>
            <person name="Sun Y."/>
            <person name="Lan Y."/>
            <person name="Juniper S.K."/>
            <person name="Young C.R."/>
            <person name="Angers B."/>
            <person name="Qian P.Y."/>
        </authorList>
    </citation>
    <scope>NUCLEOTIDE SEQUENCE</scope>
    <source>
        <strain evidence="10">R07B-5</strain>
    </source>
</reference>
<dbReference type="CDD" id="cd09931">
    <property type="entry name" value="SH2_C-SH2_SHP_like"/>
    <property type="match status" value="1"/>
</dbReference>
<dbReference type="SUPFAM" id="SSF52799">
    <property type="entry name" value="(Phosphotyrosine protein) phosphatases II"/>
    <property type="match status" value="1"/>
</dbReference>
<dbReference type="GO" id="GO:0030154">
    <property type="term" value="P:cell differentiation"/>
    <property type="evidence" value="ECO:0007669"/>
    <property type="project" value="TreeGrafter"/>
</dbReference>
<proteinExistence type="predicted"/>
<keyword evidence="2" id="KW-0378">Hydrolase</keyword>
<dbReference type="SUPFAM" id="SSF55550">
    <property type="entry name" value="SH2 domain"/>
    <property type="match status" value="2"/>
</dbReference>
<evidence type="ECO:0000256" key="3">
    <source>
        <dbReference type="ARBA" id="ARBA00022912"/>
    </source>
</evidence>
<feature type="domain" description="Tyrosine specific protein phosphatases" evidence="9">
    <location>
        <begin position="414"/>
        <end position="490"/>
    </location>
</feature>
<dbReference type="InterPro" id="IPR016130">
    <property type="entry name" value="Tyr_Pase_AS"/>
</dbReference>
<evidence type="ECO:0000259" key="9">
    <source>
        <dbReference type="PROSITE" id="PS50056"/>
    </source>
</evidence>
<evidence type="ECO:0000259" key="7">
    <source>
        <dbReference type="PROSITE" id="PS50001"/>
    </source>
</evidence>
<dbReference type="PROSITE" id="PS00383">
    <property type="entry name" value="TYR_PHOSPHATASE_1"/>
    <property type="match status" value="1"/>
</dbReference>
<dbReference type="Pfam" id="PF00017">
    <property type="entry name" value="SH2"/>
    <property type="match status" value="2"/>
</dbReference>
<dbReference type="SMART" id="SM00252">
    <property type="entry name" value="SH2"/>
    <property type="match status" value="2"/>
</dbReference>
<protein>
    <recommendedName>
        <fullName evidence="1">protein-tyrosine-phosphatase</fullName>
        <ecNumber evidence="1">3.1.3.48</ecNumber>
    </recommendedName>
</protein>
<dbReference type="InterPro" id="IPR029021">
    <property type="entry name" value="Prot-tyrosine_phosphatase-like"/>
</dbReference>
<feature type="domain" description="SH2" evidence="7">
    <location>
        <begin position="1"/>
        <end position="84"/>
    </location>
</feature>
<keyword evidence="4 6" id="KW-0727">SH2 domain</keyword>
<dbReference type="InterPro" id="IPR000242">
    <property type="entry name" value="PTP_cat"/>
</dbReference>
<comment type="catalytic activity">
    <reaction evidence="5">
        <text>O-phospho-L-tyrosyl-[protein] + H2O = L-tyrosyl-[protein] + phosphate</text>
        <dbReference type="Rhea" id="RHEA:10684"/>
        <dbReference type="Rhea" id="RHEA-COMP:10136"/>
        <dbReference type="Rhea" id="RHEA-COMP:20101"/>
        <dbReference type="ChEBI" id="CHEBI:15377"/>
        <dbReference type="ChEBI" id="CHEBI:43474"/>
        <dbReference type="ChEBI" id="CHEBI:46858"/>
        <dbReference type="ChEBI" id="CHEBI:61978"/>
        <dbReference type="EC" id="3.1.3.48"/>
    </reaction>
</comment>
<evidence type="ECO:0000259" key="8">
    <source>
        <dbReference type="PROSITE" id="PS50055"/>
    </source>
</evidence>
<feature type="domain" description="Tyrosine-protein phosphatase" evidence="8">
    <location>
        <begin position="221"/>
        <end position="499"/>
    </location>
</feature>
<feature type="domain" description="SH2" evidence="7">
    <location>
        <begin position="94"/>
        <end position="188"/>
    </location>
</feature>
<organism evidence="10 11">
    <name type="scientific">Ridgeia piscesae</name>
    <name type="common">Tubeworm</name>
    <dbReference type="NCBI Taxonomy" id="27915"/>
    <lineage>
        <taxon>Eukaryota</taxon>
        <taxon>Metazoa</taxon>
        <taxon>Spiralia</taxon>
        <taxon>Lophotrochozoa</taxon>
        <taxon>Annelida</taxon>
        <taxon>Polychaeta</taxon>
        <taxon>Sedentaria</taxon>
        <taxon>Canalipalpata</taxon>
        <taxon>Sabellida</taxon>
        <taxon>Siboglinidae</taxon>
        <taxon>Ridgeia</taxon>
    </lineage>
</organism>